<evidence type="ECO:0000313" key="1">
    <source>
        <dbReference type="EMBL" id="KAG5635324.1"/>
    </source>
</evidence>
<keyword evidence="2" id="KW-1185">Reference proteome</keyword>
<reference evidence="1" key="1">
    <citation type="submission" date="2021-02" db="EMBL/GenBank/DDBJ databases">
        <authorList>
            <person name="Nieuwenhuis M."/>
            <person name="Van De Peppel L.J.J."/>
        </authorList>
    </citation>
    <scope>NUCLEOTIDE SEQUENCE</scope>
    <source>
        <strain evidence="1">D49</strain>
    </source>
</reference>
<sequence>MKEANAINAQLEEDKGTCQFSAPIHLLPLEVLIEIFSHTMVEPWSAPRIDQAPLSVSQIDGIEQYNGSLQANILDWWYERANGCSLSFSLSKRAHINFKLMERILEALIPFSYRLAYLYLNITCLDELDTSSLPPPSINTNPPILVNVVYNVRELSTMLSVCNTLEKLALECSLAFPHEIFEALLEYPLSLPSLTWFVVVFDDPDINIWLPVRFSGLVNAWINNTARLRPLETITVYGCGYSNHKVDGAKAVFSKLRELLGTWREAEERGEVSTAHSGMVLHTRTVIRPFNLAGALRKLRVGTELTWSSSDIFADNALQTSAPPTALLQRSYEKLTHTFGEVVSSIDSLRLGLQHA</sequence>
<name>A0A9P7K3N2_9AGAR</name>
<comment type="caution">
    <text evidence="1">The sequence shown here is derived from an EMBL/GenBank/DDBJ whole genome shotgun (WGS) entry which is preliminary data.</text>
</comment>
<gene>
    <name evidence="1" type="ORF">H0H81_011718</name>
</gene>
<dbReference type="Proteomes" id="UP000717328">
    <property type="component" value="Unassembled WGS sequence"/>
</dbReference>
<protein>
    <submittedName>
        <fullName evidence="1">Uncharacterized protein</fullName>
    </submittedName>
</protein>
<evidence type="ECO:0000313" key="2">
    <source>
        <dbReference type="Proteomes" id="UP000717328"/>
    </source>
</evidence>
<dbReference type="AlphaFoldDB" id="A0A9P7K3N2"/>
<accession>A0A9P7K3N2</accession>
<reference evidence="1" key="2">
    <citation type="submission" date="2021-10" db="EMBL/GenBank/DDBJ databases">
        <title>Phylogenomics reveals ancestral predisposition of the termite-cultivated fungus Termitomyces towards a domesticated lifestyle.</title>
        <authorList>
            <person name="Auxier B."/>
            <person name="Grum-Grzhimaylo A."/>
            <person name="Cardenas M.E."/>
            <person name="Lodge J.D."/>
            <person name="Laessoe T."/>
            <person name="Pedersen O."/>
            <person name="Smith M.E."/>
            <person name="Kuyper T.W."/>
            <person name="Franco-Molano E.A."/>
            <person name="Baroni T.J."/>
            <person name="Aanen D.K."/>
        </authorList>
    </citation>
    <scope>NUCLEOTIDE SEQUENCE</scope>
    <source>
        <strain evidence="1">D49</strain>
    </source>
</reference>
<dbReference type="EMBL" id="JABCKI010006122">
    <property type="protein sequence ID" value="KAG5635324.1"/>
    <property type="molecule type" value="Genomic_DNA"/>
</dbReference>
<organism evidence="1 2">
    <name type="scientific">Sphagnurus paluster</name>
    <dbReference type="NCBI Taxonomy" id="117069"/>
    <lineage>
        <taxon>Eukaryota</taxon>
        <taxon>Fungi</taxon>
        <taxon>Dikarya</taxon>
        <taxon>Basidiomycota</taxon>
        <taxon>Agaricomycotina</taxon>
        <taxon>Agaricomycetes</taxon>
        <taxon>Agaricomycetidae</taxon>
        <taxon>Agaricales</taxon>
        <taxon>Tricholomatineae</taxon>
        <taxon>Lyophyllaceae</taxon>
        <taxon>Sphagnurus</taxon>
    </lineage>
</organism>
<dbReference type="OrthoDB" id="3003884at2759"/>
<proteinExistence type="predicted"/>